<accession>A0ABV2L0B9</accession>
<dbReference type="RefSeq" id="WP_238276217.1">
    <property type="nucleotide sequence ID" value="NZ_BPQL01000014.1"/>
</dbReference>
<feature type="compositionally biased region" description="Low complexity" evidence="1">
    <location>
        <begin position="61"/>
        <end position="72"/>
    </location>
</feature>
<proteinExistence type="predicted"/>
<comment type="caution">
    <text evidence="3">The sequence shown here is derived from an EMBL/GenBank/DDBJ whole genome shotgun (WGS) entry which is preliminary data.</text>
</comment>
<protein>
    <submittedName>
        <fullName evidence="3">Uncharacterized protein</fullName>
    </submittedName>
</protein>
<reference evidence="3 4" key="1">
    <citation type="submission" date="2024-06" db="EMBL/GenBank/DDBJ databases">
        <title>Genomic Encyclopedia of Type Strains, Phase IV (KMG-IV): sequencing the most valuable type-strain genomes for metagenomic binning, comparative biology and taxonomic classification.</title>
        <authorList>
            <person name="Goeker M."/>
        </authorList>
    </citation>
    <scope>NUCLEOTIDE SEQUENCE [LARGE SCALE GENOMIC DNA]</scope>
    <source>
        <strain evidence="3 4">DSM 21331</strain>
    </source>
</reference>
<feature type="compositionally biased region" description="Low complexity" evidence="1">
    <location>
        <begin position="18"/>
        <end position="33"/>
    </location>
</feature>
<keyword evidence="2" id="KW-0732">Signal</keyword>
<feature type="signal peptide" evidence="2">
    <location>
        <begin position="1"/>
        <end position="20"/>
    </location>
</feature>
<dbReference type="EMBL" id="JBEPMM010000001">
    <property type="protein sequence ID" value="MET3691262.1"/>
    <property type="molecule type" value="Genomic_DNA"/>
</dbReference>
<feature type="chain" id="PRO_5047222525" evidence="2">
    <location>
        <begin position="21"/>
        <end position="84"/>
    </location>
</feature>
<sequence length="84" mass="8093">MKAVTIAVIATFTLGGAALAAGSGPGSANNAPAQELEQNGARNASQYGEPADTAPARDRGATTGSTGRSGPGMNEPVPGAPASR</sequence>
<evidence type="ECO:0000256" key="2">
    <source>
        <dbReference type="SAM" id="SignalP"/>
    </source>
</evidence>
<name>A0ABV2L0B9_9HYPH</name>
<evidence type="ECO:0000313" key="4">
    <source>
        <dbReference type="Proteomes" id="UP001549145"/>
    </source>
</evidence>
<organism evidence="3 4">
    <name type="scientific">Methylobacterium goesingense</name>
    <dbReference type="NCBI Taxonomy" id="243690"/>
    <lineage>
        <taxon>Bacteria</taxon>
        <taxon>Pseudomonadati</taxon>
        <taxon>Pseudomonadota</taxon>
        <taxon>Alphaproteobacteria</taxon>
        <taxon>Hyphomicrobiales</taxon>
        <taxon>Methylobacteriaceae</taxon>
        <taxon>Methylobacterium</taxon>
    </lineage>
</organism>
<evidence type="ECO:0000313" key="3">
    <source>
        <dbReference type="EMBL" id="MET3691262.1"/>
    </source>
</evidence>
<keyword evidence="4" id="KW-1185">Reference proteome</keyword>
<feature type="region of interest" description="Disordered" evidence="1">
    <location>
        <begin position="18"/>
        <end position="84"/>
    </location>
</feature>
<evidence type="ECO:0000256" key="1">
    <source>
        <dbReference type="SAM" id="MobiDB-lite"/>
    </source>
</evidence>
<dbReference type="Proteomes" id="UP001549145">
    <property type="component" value="Unassembled WGS sequence"/>
</dbReference>
<feature type="compositionally biased region" description="Polar residues" evidence="1">
    <location>
        <begin position="36"/>
        <end position="46"/>
    </location>
</feature>
<gene>
    <name evidence="3" type="ORF">ABID43_000781</name>
</gene>